<feature type="region of interest" description="Disordered" evidence="1">
    <location>
        <begin position="77"/>
        <end position="106"/>
    </location>
</feature>
<reference evidence="2" key="1">
    <citation type="submission" date="2023-05" db="EMBL/GenBank/DDBJ databases">
        <title>Genome and transcriptome analyses reveal genes involved in the formation of fine ridges on petal epidermal cells in Hibiscus trionum.</title>
        <authorList>
            <person name="Koshimizu S."/>
            <person name="Masuda S."/>
            <person name="Ishii T."/>
            <person name="Shirasu K."/>
            <person name="Hoshino A."/>
            <person name="Arita M."/>
        </authorList>
    </citation>
    <scope>NUCLEOTIDE SEQUENCE</scope>
    <source>
        <strain evidence="2">Hamamatsu line</strain>
    </source>
</reference>
<name>A0A9W7IGA7_HIBTR</name>
<keyword evidence="3" id="KW-1185">Reference proteome</keyword>
<sequence>MGKLFIPSDKESMRMAMLKHEETFKQQVYELHRLYRIQKALMEHIRPNRARRLDSEHQADCGNGILEVIDESDIELTLGPPAKKHGISTPPRTSDSRPSFSSSSAESCHMTIEYRNGGKINLEQELRKERLRQAPWIFQVLTMNMT</sequence>
<gene>
    <name evidence="2" type="ORF">HRI_003079800</name>
</gene>
<dbReference type="AlphaFoldDB" id="A0A9W7IGA7"/>
<accession>A0A9W7IGA7</accession>
<dbReference type="OrthoDB" id="666348at2759"/>
<evidence type="ECO:0000256" key="1">
    <source>
        <dbReference type="SAM" id="MobiDB-lite"/>
    </source>
</evidence>
<feature type="compositionally biased region" description="Low complexity" evidence="1">
    <location>
        <begin position="88"/>
        <end position="104"/>
    </location>
</feature>
<dbReference type="PANTHER" id="PTHR33167:SF26">
    <property type="entry name" value="EXPRESSED PROTEIN"/>
    <property type="match status" value="1"/>
</dbReference>
<dbReference type="PANTHER" id="PTHR33167">
    <property type="entry name" value="TRANSCRIPTION FACTOR, PUTATIVE (DUF863)-RELATED"/>
    <property type="match status" value="1"/>
</dbReference>
<comment type="caution">
    <text evidence="2">The sequence shown here is derived from an EMBL/GenBank/DDBJ whole genome shotgun (WGS) entry which is preliminary data.</text>
</comment>
<protein>
    <submittedName>
        <fullName evidence="2">Uncharacterized protein</fullName>
    </submittedName>
</protein>
<evidence type="ECO:0000313" key="2">
    <source>
        <dbReference type="EMBL" id="GMI94105.1"/>
    </source>
</evidence>
<evidence type="ECO:0000313" key="3">
    <source>
        <dbReference type="Proteomes" id="UP001165190"/>
    </source>
</evidence>
<proteinExistence type="predicted"/>
<dbReference type="Proteomes" id="UP001165190">
    <property type="component" value="Unassembled WGS sequence"/>
</dbReference>
<dbReference type="EMBL" id="BSYR01000025">
    <property type="protein sequence ID" value="GMI94105.1"/>
    <property type="molecule type" value="Genomic_DNA"/>
</dbReference>
<organism evidence="2 3">
    <name type="scientific">Hibiscus trionum</name>
    <name type="common">Flower of an hour</name>
    <dbReference type="NCBI Taxonomy" id="183268"/>
    <lineage>
        <taxon>Eukaryota</taxon>
        <taxon>Viridiplantae</taxon>
        <taxon>Streptophyta</taxon>
        <taxon>Embryophyta</taxon>
        <taxon>Tracheophyta</taxon>
        <taxon>Spermatophyta</taxon>
        <taxon>Magnoliopsida</taxon>
        <taxon>eudicotyledons</taxon>
        <taxon>Gunneridae</taxon>
        <taxon>Pentapetalae</taxon>
        <taxon>rosids</taxon>
        <taxon>malvids</taxon>
        <taxon>Malvales</taxon>
        <taxon>Malvaceae</taxon>
        <taxon>Malvoideae</taxon>
        <taxon>Hibiscus</taxon>
    </lineage>
</organism>